<dbReference type="InterPro" id="IPR000462">
    <property type="entry name" value="CDP-OH_P_trans"/>
</dbReference>
<keyword evidence="8 14" id="KW-1133">Transmembrane helix</keyword>
<organism evidence="15">
    <name type="scientific">Methylophaga aminisulfidivorans</name>
    <dbReference type="NCBI Taxonomy" id="230105"/>
    <lineage>
        <taxon>Bacteria</taxon>
        <taxon>Pseudomonadati</taxon>
        <taxon>Pseudomonadota</taxon>
        <taxon>Gammaproteobacteria</taxon>
        <taxon>Thiotrichales</taxon>
        <taxon>Piscirickettsiaceae</taxon>
        <taxon>Methylophaga</taxon>
    </lineage>
</organism>
<comment type="caution">
    <text evidence="15">The sequence shown here is derived from an EMBL/GenBank/DDBJ whole genome shotgun (WGS) entry which is preliminary data.</text>
</comment>
<name>A0A7C1W864_9GAMM</name>
<evidence type="ECO:0000256" key="8">
    <source>
        <dbReference type="ARBA" id="ARBA00022989"/>
    </source>
</evidence>
<dbReference type="Pfam" id="PF01066">
    <property type="entry name" value="CDP-OH_P_transf"/>
    <property type="match status" value="1"/>
</dbReference>
<dbReference type="EC" id="2.7.8.5" evidence="4"/>
<feature type="transmembrane region" description="Helical" evidence="14">
    <location>
        <begin position="150"/>
        <end position="173"/>
    </location>
</feature>
<reference evidence="15" key="1">
    <citation type="journal article" date="2020" name="mSystems">
        <title>Genome- and Community-Level Interaction Insights into Carbon Utilization and Element Cycling Functions of Hydrothermarchaeota in Hydrothermal Sediment.</title>
        <authorList>
            <person name="Zhou Z."/>
            <person name="Liu Y."/>
            <person name="Xu W."/>
            <person name="Pan J."/>
            <person name="Luo Z.H."/>
            <person name="Li M."/>
        </authorList>
    </citation>
    <scope>NUCLEOTIDE SEQUENCE [LARGE SCALE GENOMIC DNA]</scope>
    <source>
        <strain evidence="15">HyVt-380</strain>
    </source>
</reference>
<evidence type="ECO:0000256" key="7">
    <source>
        <dbReference type="ARBA" id="ARBA00022692"/>
    </source>
</evidence>
<evidence type="ECO:0000256" key="11">
    <source>
        <dbReference type="ARBA" id="ARBA00023209"/>
    </source>
</evidence>
<evidence type="ECO:0000256" key="6">
    <source>
        <dbReference type="ARBA" id="ARBA00022516"/>
    </source>
</evidence>
<evidence type="ECO:0000256" key="10">
    <source>
        <dbReference type="ARBA" id="ARBA00023136"/>
    </source>
</evidence>
<accession>A0A7C1W864</accession>
<evidence type="ECO:0000256" key="4">
    <source>
        <dbReference type="ARBA" id="ARBA00013170"/>
    </source>
</evidence>
<comment type="similarity">
    <text evidence="3">Belongs to the CDP-alcohol phosphatidyltransferase class-I family.</text>
</comment>
<dbReference type="PANTHER" id="PTHR14269:SF11">
    <property type="entry name" value="CDP-DIACYLGLYCEROL--GLYCEROL-3-PHOSPHATE 3-PHOSPHATIDYLTRANSFERASE"/>
    <property type="match status" value="1"/>
</dbReference>
<dbReference type="GO" id="GO:0046474">
    <property type="term" value="P:glycerophospholipid biosynthetic process"/>
    <property type="evidence" value="ECO:0007669"/>
    <property type="project" value="TreeGrafter"/>
</dbReference>
<evidence type="ECO:0000256" key="5">
    <source>
        <dbReference type="ARBA" id="ARBA00014944"/>
    </source>
</evidence>
<dbReference type="AlphaFoldDB" id="A0A7C1W864"/>
<comment type="subcellular location">
    <subcellularLocation>
        <location evidence="1">Membrane</location>
        <topology evidence="1">Multi-pass membrane protein</topology>
    </subcellularLocation>
</comment>
<dbReference type="InterPro" id="IPR050324">
    <property type="entry name" value="CDP-alcohol_PTase-I"/>
</dbReference>
<dbReference type="PIRSF" id="PIRSF000847">
    <property type="entry name" value="Phos_ph_gly_syn"/>
    <property type="match status" value="1"/>
</dbReference>
<dbReference type="GO" id="GO:0008444">
    <property type="term" value="F:CDP-diacylglycerol-glycerol-3-phosphate 3-phosphatidyltransferase activity"/>
    <property type="evidence" value="ECO:0007669"/>
    <property type="project" value="UniProtKB-EC"/>
</dbReference>
<evidence type="ECO:0000256" key="1">
    <source>
        <dbReference type="ARBA" id="ARBA00004141"/>
    </source>
</evidence>
<feature type="transmembrane region" description="Helical" evidence="14">
    <location>
        <begin position="71"/>
        <end position="93"/>
    </location>
</feature>
<protein>
    <recommendedName>
        <fullName evidence="5">CDP-diacylglycerol--glycerol-3-phosphate 3-phosphatidyltransferase</fullName>
        <ecNumber evidence="4">2.7.8.5</ecNumber>
    </recommendedName>
</protein>
<gene>
    <name evidence="15" type="ORF">ENI26_10170</name>
</gene>
<keyword evidence="10 14" id="KW-0472">Membrane</keyword>
<keyword evidence="12" id="KW-1208">Phospholipid metabolism</keyword>
<evidence type="ECO:0000256" key="9">
    <source>
        <dbReference type="ARBA" id="ARBA00023098"/>
    </source>
</evidence>
<keyword evidence="6" id="KW-0444">Lipid biosynthesis</keyword>
<comment type="pathway">
    <text evidence="2">Phospholipid metabolism; phosphatidylglycerol biosynthesis; phosphatidylglycerol from CDP-diacylglycerol: step 1/2.</text>
</comment>
<comment type="catalytic activity">
    <reaction evidence="13">
        <text>a CDP-1,2-diacyl-sn-glycerol + sn-glycerol 3-phosphate = a 1,2-diacyl-sn-glycero-3-phospho-(1'-sn-glycero-3'-phosphate) + CMP + H(+)</text>
        <dbReference type="Rhea" id="RHEA:12593"/>
        <dbReference type="ChEBI" id="CHEBI:15378"/>
        <dbReference type="ChEBI" id="CHEBI:57597"/>
        <dbReference type="ChEBI" id="CHEBI:58332"/>
        <dbReference type="ChEBI" id="CHEBI:60110"/>
        <dbReference type="ChEBI" id="CHEBI:60377"/>
        <dbReference type="EC" id="2.7.8.5"/>
    </reaction>
</comment>
<feature type="transmembrane region" description="Helical" evidence="14">
    <location>
        <begin position="32"/>
        <end position="50"/>
    </location>
</feature>
<evidence type="ECO:0000256" key="3">
    <source>
        <dbReference type="ARBA" id="ARBA00010441"/>
    </source>
</evidence>
<dbReference type="InterPro" id="IPR043130">
    <property type="entry name" value="CDP-OH_PTrfase_TM_dom"/>
</dbReference>
<keyword evidence="9" id="KW-0443">Lipid metabolism</keyword>
<proteinExistence type="inferred from homology"/>
<evidence type="ECO:0000256" key="14">
    <source>
        <dbReference type="SAM" id="Phobius"/>
    </source>
</evidence>
<feature type="transmembrane region" description="Helical" evidence="14">
    <location>
        <begin position="99"/>
        <end position="115"/>
    </location>
</feature>
<sequence length="184" mass="20956">MSPRDIPNLISLMRIFLVLPVVWALAHERFGLALFISLIAGISDGIDGFLAKHFHWQSRLGSILDPIADKILLVASFSTLAFMGLLPLWLLWLVLARDLIIVCGGLLYHYTIGHFELTPLWSSKINTVMQIFLVLLVIVNQQWVANLDKLLEYTIFFVMLSVVYSGVEYMVIWGNKAWKQKTKP</sequence>
<dbReference type="EMBL" id="DRHY01000222">
    <property type="protein sequence ID" value="HEC74718.1"/>
    <property type="molecule type" value="Genomic_DNA"/>
</dbReference>
<dbReference type="PANTHER" id="PTHR14269">
    <property type="entry name" value="CDP-DIACYLGLYCEROL--GLYCEROL-3-PHOSPHATE 3-PHOSPHATIDYLTRANSFERASE-RELATED"/>
    <property type="match status" value="1"/>
</dbReference>
<dbReference type="InterPro" id="IPR004570">
    <property type="entry name" value="Phosphatidylglycerol_P_synth"/>
</dbReference>
<feature type="transmembrane region" description="Helical" evidence="14">
    <location>
        <begin position="7"/>
        <end position="26"/>
    </location>
</feature>
<dbReference type="GO" id="GO:0016020">
    <property type="term" value="C:membrane"/>
    <property type="evidence" value="ECO:0007669"/>
    <property type="project" value="UniProtKB-SubCell"/>
</dbReference>
<evidence type="ECO:0000313" key="15">
    <source>
        <dbReference type="EMBL" id="HEC74718.1"/>
    </source>
</evidence>
<evidence type="ECO:0000256" key="13">
    <source>
        <dbReference type="ARBA" id="ARBA00048586"/>
    </source>
</evidence>
<dbReference type="Gene3D" id="1.20.120.1760">
    <property type="match status" value="1"/>
</dbReference>
<keyword evidence="11" id="KW-0594">Phospholipid biosynthesis</keyword>
<evidence type="ECO:0000256" key="12">
    <source>
        <dbReference type="ARBA" id="ARBA00023264"/>
    </source>
</evidence>
<dbReference type="Proteomes" id="UP000886384">
    <property type="component" value="Unassembled WGS sequence"/>
</dbReference>
<evidence type="ECO:0000256" key="2">
    <source>
        <dbReference type="ARBA" id="ARBA00005042"/>
    </source>
</evidence>
<keyword evidence="7 14" id="KW-0812">Transmembrane</keyword>